<dbReference type="OrthoDB" id="7945987at2"/>
<dbReference type="InterPro" id="IPR011991">
    <property type="entry name" value="ArsR-like_HTH"/>
</dbReference>
<evidence type="ECO:0000259" key="1">
    <source>
        <dbReference type="SMART" id="SM00418"/>
    </source>
</evidence>
<dbReference type="Proteomes" id="UP000243799">
    <property type="component" value="Unassembled WGS sequence"/>
</dbReference>
<proteinExistence type="predicted"/>
<dbReference type="EMBL" id="FOKG01000021">
    <property type="protein sequence ID" value="SFB58003.1"/>
    <property type="molecule type" value="Genomic_DNA"/>
</dbReference>
<evidence type="ECO:0000313" key="3">
    <source>
        <dbReference type="Proteomes" id="UP000243799"/>
    </source>
</evidence>
<dbReference type="CDD" id="cd00090">
    <property type="entry name" value="HTH_ARSR"/>
    <property type="match status" value="1"/>
</dbReference>
<feature type="domain" description="HTH arsR-type" evidence="1">
    <location>
        <begin position="14"/>
        <end position="90"/>
    </location>
</feature>
<dbReference type="Pfam" id="PF12840">
    <property type="entry name" value="HTH_20"/>
    <property type="match status" value="1"/>
</dbReference>
<dbReference type="Gene3D" id="1.10.10.10">
    <property type="entry name" value="Winged helix-like DNA-binding domain superfamily/Winged helix DNA-binding domain"/>
    <property type="match status" value="1"/>
</dbReference>
<evidence type="ECO:0000313" key="2">
    <source>
        <dbReference type="EMBL" id="SFB58003.1"/>
    </source>
</evidence>
<keyword evidence="3" id="KW-1185">Reference proteome</keyword>
<dbReference type="SMART" id="SM00418">
    <property type="entry name" value="HTH_ARSR"/>
    <property type="match status" value="1"/>
</dbReference>
<gene>
    <name evidence="2" type="ORF">SAMN05216266_12198</name>
</gene>
<organism evidence="2 3">
    <name type="scientific">Amycolatopsis marina</name>
    <dbReference type="NCBI Taxonomy" id="490629"/>
    <lineage>
        <taxon>Bacteria</taxon>
        <taxon>Bacillati</taxon>
        <taxon>Actinomycetota</taxon>
        <taxon>Actinomycetes</taxon>
        <taxon>Pseudonocardiales</taxon>
        <taxon>Pseudonocardiaceae</taxon>
        <taxon>Amycolatopsis</taxon>
    </lineage>
</organism>
<dbReference type="AlphaFoldDB" id="A0A1I1CC78"/>
<reference evidence="3" key="1">
    <citation type="submission" date="2016-10" db="EMBL/GenBank/DDBJ databases">
        <authorList>
            <person name="Varghese N."/>
            <person name="Submissions S."/>
        </authorList>
    </citation>
    <scope>NUCLEOTIDE SEQUENCE [LARGE SCALE GENOMIC DNA]</scope>
    <source>
        <strain evidence="3">CGMCC 4.3568</strain>
    </source>
</reference>
<dbReference type="InterPro" id="IPR036390">
    <property type="entry name" value="WH_DNA-bd_sf"/>
</dbReference>
<name>A0A1I1CC78_9PSEU</name>
<accession>A0A1I1CC78</accession>
<sequence length="195" mass="21059">MNGLPERRRVRDAELMRALAHPLRAALLDHLMAVGPRTASECAEAVASSASNCSWHLRKLAEFGLVEPSAAEDGRQRPWRACQVGLELGEPGPDPALRSARLAAVGTMLGTEQVLTQRYLDAVEDLDPKWRDSGGLNSYALTVTPEELTELVASVDALIRPYVGTIRTETPDGARPVHVGLRAFLRIEADGEGAS</sequence>
<dbReference type="RefSeq" id="WP_091677336.1">
    <property type="nucleotide sequence ID" value="NZ_FOKG01000021.1"/>
</dbReference>
<dbReference type="InterPro" id="IPR036388">
    <property type="entry name" value="WH-like_DNA-bd_sf"/>
</dbReference>
<dbReference type="InterPro" id="IPR001845">
    <property type="entry name" value="HTH_ArsR_DNA-bd_dom"/>
</dbReference>
<dbReference type="SUPFAM" id="SSF46785">
    <property type="entry name" value="Winged helix' DNA-binding domain"/>
    <property type="match status" value="1"/>
</dbReference>
<protein>
    <submittedName>
        <fullName evidence="2">Helix-turn-helix domain-containing protein</fullName>
    </submittedName>
</protein>
<dbReference type="GO" id="GO:0003700">
    <property type="term" value="F:DNA-binding transcription factor activity"/>
    <property type="evidence" value="ECO:0007669"/>
    <property type="project" value="InterPro"/>
</dbReference>
<dbReference type="STRING" id="490629.SAMN05216266_12198"/>